<keyword evidence="1" id="KW-0472">Membrane</keyword>
<dbReference type="InterPro" id="IPR032710">
    <property type="entry name" value="NTF2-like_dom_sf"/>
</dbReference>
<keyword evidence="1" id="KW-1133">Transmembrane helix</keyword>
<feature type="transmembrane region" description="Helical" evidence="1">
    <location>
        <begin position="393"/>
        <end position="415"/>
    </location>
</feature>
<evidence type="ECO:0000313" key="2">
    <source>
        <dbReference type="EMBL" id="TDT16021.1"/>
    </source>
</evidence>
<dbReference type="Proteomes" id="UP000294558">
    <property type="component" value="Unassembled WGS sequence"/>
</dbReference>
<feature type="transmembrane region" description="Helical" evidence="1">
    <location>
        <begin position="241"/>
        <end position="266"/>
    </location>
</feature>
<feature type="transmembrane region" description="Helical" evidence="1">
    <location>
        <begin position="357"/>
        <end position="373"/>
    </location>
</feature>
<keyword evidence="1" id="KW-0812">Transmembrane</keyword>
<feature type="transmembrane region" description="Helical" evidence="1">
    <location>
        <begin position="568"/>
        <end position="590"/>
    </location>
</feature>
<feature type="transmembrane region" description="Helical" evidence="1">
    <location>
        <begin position="160"/>
        <end position="182"/>
    </location>
</feature>
<organism evidence="2 3">
    <name type="scientific">Ilumatobacter fluminis</name>
    <dbReference type="NCBI Taxonomy" id="467091"/>
    <lineage>
        <taxon>Bacteria</taxon>
        <taxon>Bacillati</taxon>
        <taxon>Actinomycetota</taxon>
        <taxon>Acidimicrobiia</taxon>
        <taxon>Acidimicrobiales</taxon>
        <taxon>Ilumatobacteraceae</taxon>
        <taxon>Ilumatobacter</taxon>
    </lineage>
</organism>
<feature type="transmembrane region" description="Helical" evidence="1">
    <location>
        <begin position="188"/>
        <end position="207"/>
    </location>
</feature>
<proteinExistence type="predicted"/>
<comment type="caution">
    <text evidence="2">The sequence shown here is derived from an EMBL/GenBank/DDBJ whole genome shotgun (WGS) entry which is preliminary data.</text>
</comment>
<feature type="transmembrane region" description="Helical" evidence="1">
    <location>
        <begin position="12"/>
        <end position="32"/>
    </location>
</feature>
<gene>
    <name evidence="2" type="ORF">BDK89_1603</name>
</gene>
<sequence>MAGRRARVDLRLGIALVITVLFHGGLLIVGSFRSTYDAYVHLFFGDHYARSWFSSWEPRWYTGFTTVSYPPGSHQLLALWSKVLDDGTAFIPVMLGAILLTVIGIFRYAKLWVSERAAGYAAILAAVSSSISETAHVFGQLPTLLSLGMLLNATPFVYRWVRWGGGGALAAAVVCSAGTTAAHHVTTLFGSVFIVGPVLALALVEVFRTPLDDEPSGRPSALSRATWWPVVARRLRRVLPALVRTSVYGFLVLISLVSVVLPYWLWSASDPITQIPIPHASRDNFLVNTNAGLVFWAVPWGVMLFALPYALLRGAVSKAWPLAASLALLTLLGTGGTTPIPRMMLGGAFEILTLDRFTFWATILVLPFAGRLVESLVHGRLGDVLRRNVGRRVTVGLLTAGALAVLAMALFASSLTSYRPFQPEPIDMDPIVTFIEKDQHDRWRYLTLGFGDQMAWLSAQTTAETVDGNYHSARRLPELTTTPVERLEGAKYSGVPGLGSLQQFLATPEKYHLKYVFSNDQFYDPLLWASGWQRLEPLENGIAVWQHDDVEPLAAGRLRLELPMWQRLLWGVLPMTAMVSAWCFLIANFLGVDIGRRRYPLPGFVTRSYAAIDRWLLAASQRIGDGDQREDWNRLARLRAAAAGRVARPVGARRRVVQATVVVVTALVLAGAVAYVLVDPVEDTPAETVYSYYDALDLRQTDGAYALLDPASRPTFTQYLTERSVVNGLVASYARLQSMTSTQVDRDDDTVVVESELVYVTSLSEHVVTSVDVLHLTDDGWRLEYQPPDPTIPPDQFVRRAGVDYLSQGRRQVGDQPTAYQDVLDRPEISILSASLVRVDEQLSVVGEVRNDDVDPGYVTVTAELLDAAGEELTDYAAATGAVHTALPGEIVPFRIDFEGVAGLVEVDGELVAEQVEFEAGATTALALDVERIAEVIVSAKAVVTDTDLGRQLTAHDLTIVDDVLAGQLRNDGVAEATVPHVFVTLRDDDGIVRWVADHYVSEAVRPQRSGPFEMPLPTPDDIETIEVPITTYANSLRVGRVFDDRALFRSGTDWPSLDVMVIDFTRSAS</sequence>
<dbReference type="EMBL" id="SOAU01000001">
    <property type="protein sequence ID" value="TDT16021.1"/>
    <property type="molecule type" value="Genomic_DNA"/>
</dbReference>
<feature type="transmembrane region" description="Helical" evidence="1">
    <location>
        <begin position="293"/>
        <end position="312"/>
    </location>
</feature>
<dbReference type="InterPro" id="IPR047676">
    <property type="entry name" value="FxLYD_dom"/>
</dbReference>
<dbReference type="RefSeq" id="WP_133868423.1">
    <property type="nucleotide sequence ID" value="NZ_SOAU01000001.1"/>
</dbReference>
<dbReference type="AlphaFoldDB" id="A0A4R7HY50"/>
<dbReference type="OrthoDB" id="54576at2"/>
<evidence type="ECO:0000256" key="1">
    <source>
        <dbReference type="SAM" id="Phobius"/>
    </source>
</evidence>
<keyword evidence="3" id="KW-1185">Reference proteome</keyword>
<name>A0A4R7HY50_9ACTN</name>
<feature type="transmembrane region" description="Helical" evidence="1">
    <location>
        <begin position="89"/>
        <end position="109"/>
    </location>
</feature>
<accession>A0A4R7HY50</accession>
<dbReference type="SUPFAM" id="SSF54427">
    <property type="entry name" value="NTF2-like"/>
    <property type="match status" value="1"/>
</dbReference>
<dbReference type="NCBIfam" id="NF038353">
    <property type="entry name" value="FxLYD_dom"/>
    <property type="match status" value="1"/>
</dbReference>
<evidence type="ECO:0000313" key="3">
    <source>
        <dbReference type="Proteomes" id="UP000294558"/>
    </source>
</evidence>
<feature type="transmembrane region" description="Helical" evidence="1">
    <location>
        <begin position="319"/>
        <end position="337"/>
    </location>
</feature>
<protein>
    <submittedName>
        <fullName evidence="2">Uncharacterized protein</fullName>
    </submittedName>
</protein>
<reference evidence="2 3" key="1">
    <citation type="submission" date="2019-03" db="EMBL/GenBank/DDBJ databases">
        <title>Sequencing the genomes of 1000 actinobacteria strains.</title>
        <authorList>
            <person name="Klenk H.-P."/>
        </authorList>
    </citation>
    <scope>NUCLEOTIDE SEQUENCE [LARGE SCALE GENOMIC DNA]</scope>
    <source>
        <strain evidence="2 3">DSM 18936</strain>
    </source>
</reference>
<feature type="transmembrane region" description="Helical" evidence="1">
    <location>
        <begin position="656"/>
        <end position="678"/>
    </location>
</feature>